<evidence type="ECO:0000256" key="1">
    <source>
        <dbReference type="SAM" id="MobiDB-lite"/>
    </source>
</evidence>
<proteinExistence type="predicted"/>
<dbReference type="AlphaFoldDB" id="A0A0L0FHQ4"/>
<sequence>MRNNFVIRARSYTERQDAFKMQKVLKTVTAIGADSSAEPVQSAYFTLRSPVQSETYSNTFSTHSASSIGSEQSTFQVQNSITQRPDSGLPPTRFAETKYAASSADCPITHHSPHSIVEGEESLTALAMNSAGIDISGDCLLSDVTPRLVTRRASLTQQFGTGETTLEAQRLLQEKKRGHRRSRSENSIYSPCQHDGCGVNCAVTAGREYSKSNPAEAAKQSRLARNVSLMKGTKSIRRAVRRLRSFPSQGKLARKASMKTSSKLGKKDKVYSSEQIDEGEDARRNIDISYETDTSECDDSELDAVGTLSRRLSSELDLEDLLLCLPDDAEEIRRMDLFENQGGE</sequence>
<dbReference type="Proteomes" id="UP000054560">
    <property type="component" value="Unassembled WGS sequence"/>
</dbReference>
<keyword evidence="3" id="KW-1185">Reference proteome</keyword>
<evidence type="ECO:0000313" key="3">
    <source>
        <dbReference type="Proteomes" id="UP000054560"/>
    </source>
</evidence>
<gene>
    <name evidence="2" type="ORF">SARC_11186</name>
</gene>
<reference evidence="2 3" key="1">
    <citation type="submission" date="2011-02" db="EMBL/GenBank/DDBJ databases">
        <title>The Genome Sequence of Sphaeroforma arctica JP610.</title>
        <authorList>
            <consortium name="The Broad Institute Genome Sequencing Platform"/>
            <person name="Russ C."/>
            <person name="Cuomo C."/>
            <person name="Young S.K."/>
            <person name="Zeng Q."/>
            <person name="Gargeya S."/>
            <person name="Alvarado L."/>
            <person name="Berlin A."/>
            <person name="Chapman S.B."/>
            <person name="Chen Z."/>
            <person name="Freedman E."/>
            <person name="Gellesch M."/>
            <person name="Goldberg J."/>
            <person name="Griggs A."/>
            <person name="Gujja S."/>
            <person name="Heilman E."/>
            <person name="Heiman D."/>
            <person name="Howarth C."/>
            <person name="Mehta T."/>
            <person name="Neiman D."/>
            <person name="Pearson M."/>
            <person name="Roberts A."/>
            <person name="Saif S."/>
            <person name="Shea T."/>
            <person name="Shenoy N."/>
            <person name="Sisk P."/>
            <person name="Stolte C."/>
            <person name="Sykes S."/>
            <person name="White J."/>
            <person name="Yandava C."/>
            <person name="Burger G."/>
            <person name="Gray M.W."/>
            <person name="Holland P.W.H."/>
            <person name="King N."/>
            <person name="Lang F.B.F."/>
            <person name="Roger A.J."/>
            <person name="Ruiz-Trillo I."/>
            <person name="Haas B."/>
            <person name="Nusbaum C."/>
            <person name="Birren B."/>
        </authorList>
    </citation>
    <scope>NUCLEOTIDE SEQUENCE [LARGE SCALE GENOMIC DNA]</scope>
    <source>
        <strain evidence="2 3">JP610</strain>
    </source>
</reference>
<organism evidence="2 3">
    <name type="scientific">Sphaeroforma arctica JP610</name>
    <dbReference type="NCBI Taxonomy" id="667725"/>
    <lineage>
        <taxon>Eukaryota</taxon>
        <taxon>Ichthyosporea</taxon>
        <taxon>Ichthyophonida</taxon>
        <taxon>Sphaeroforma</taxon>
    </lineage>
</organism>
<dbReference type="GeneID" id="25911690"/>
<protein>
    <submittedName>
        <fullName evidence="2">Uncharacterized protein</fullName>
    </submittedName>
</protein>
<dbReference type="EMBL" id="KQ243159">
    <property type="protein sequence ID" value="KNC76309.1"/>
    <property type="molecule type" value="Genomic_DNA"/>
</dbReference>
<name>A0A0L0FHQ4_9EUKA</name>
<dbReference type="RefSeq" id="XP_014150211.1">
    <property type="nucleotide sequence ID" value="XM_014294736.1"/>
</dbReference>
<evidence type="ECO:0000313" key="2">
    <source>
        <dbReference type="EMBL" id="KNC76309.1"/>
    </source>
</evidence>
<accession>A0A0L0FHQ4</accession>
<feature type="region of interest" description="Disordered" evidence="1">
    <location>
        <begin position="247"/>
        <end position="284"/>
    </location>
</feature>